<reference evidence="3" key="3">
    <citation type="submission" date="2025-09" db="UniProtKB">
        <authorList>
            <consortium name="Ensembl"/>
        </authorList>
    </citation>
    <scope>IDENTIFICATION</scope>
</reference>
<dbReference type="Ensembl" id="ENSDCDT00010045425.1">
    <property type="protein sequence ID" value="ENSDCDP00010036073.1"/>
    <property type="gene ID" value="ENSDCDG00010023666.1"/>
</dbReference>
<dbReference type="InterPro" id="IPR029711">
    <property type="entry name" value="Haus7-like"/>
</dbReference>
<keyword evidence="4" id="KW-1185">Reference proteome</keyword>
<feature type="compositionally biased region" description="Low complexity" evidence="2">
    <location>
        <begin position="157"/>
        <end position="166"/>
    </location>
</feature>
<evidence type="ECO:0000313" key="4">
    <source>
        <dbReference type="Proteomes" id="UP000694580"/>
    </source>
</evidence>
<dbReference type="AlphaFoldDB" id="A0AAY4CSH2"/>
<organism evidence="3 4">
    <name type="scientific">Denticeps clupeoides</name>
    <name type="common">denticle herring</name>
    <dbReference type="NCBI Taxonomy" id="299321"/>
    <lineage>
        <taxon>Eukaryota</taxon>
        <taxon>Metazoa</taxon>
        <taxon>Chordata</taxon>
        <taxon>Craniata</taxon>
        <taxon>Vertebrata</taxon>
        <taxon>Euteleostomi</taxon>
        <taxon>Actinopterygii</taxon>
        <taxon>Neopterygii</taxon>
        <taxon>Teleostei</taxon>
        <taxon>Clupei</taxon>
        <taxon>Clupeiformes</taxon>
        <taxon>Denticipitoidei</taxon>
        <taxon>Denticipitidae</taxon>
        <taxon>Denticeps</taxon>
    </lineage>
</organism>
<proteinExistence type="predicted"/>
<reference evidence="3 4" key="1">
    <citation type="submission" date="2020-06" db="EMBL/GenBank/DDBJ databases">
        <authorList>
            <consortium name="Wellcome Sanger Institute Data Sharing"/>
        </authorList>
    </citation>
    <scope>NUCLEOTIDE SEQUENCE [LARGE SCALE GENOMIC DNA]</scope>
</reference>
<dbReference type="Proteomes" id="UP000694580">
    <property type="component" value="Chromosome 10"/>
</dbReference>
<accession>A0AAY4CSH2</accession>
<dbReference type="GO" id="GO:0051225">
    <property type="term" value="P:spindle assembly"/>
    <property type="evidence" value="ECO:0007669"/>
    <property type="project" value="TreeGrafter"/>
</dbReference>
<feature type="region of interest" description="Disordered" evidence="2">
    <location>
        <begin position="157"/>
        <end position="185"/>
    </location>
</feature>
<dbReference type="GO" id="GO:0031023">
    <property type="term" value="P:microtubule organizing center organization"/>
    <property type="evidence" value="ECO:0007669"/>
    <property type="project" value="TreeGrafter"/>
</dbReference>
<gene>
    <name evidence="3" type="primary">HAUS7</name>
</gene>
<dbReference type="PANTHER" id="PTHR14352:SF2">
    <property type="entry name" value="HAUS AUGMIN-LIKE COMPLEX SUBUNIT 7"/>
    <property type="match status" value="1"/>
</dbReference>
<keyword evidence="1" id="KW-0175">Coiled coil</keyword>
<evidence type="ECO:0000313" key="3">
    <source>
        <dbReference type="Ensembl" id="ENSDCDP00010036073.1"/>
    </source>
</evidence>
<sequence>MDLPPVRTCKHFSIHFTRMDAELLTAFTVFGSISPPIQKKFSALRPAQAEDVCREIVTFGHELMLCKLDDLDLIKGLASPLRQLIFLHQLLSFMSESDNDFSIRDNWFRDAENSVEKNEKLLSVLMCKDHLLDLHQLLTPTCNPWSTSLREHLRSAAPTAAKGTAARRSQHGRQPTGCQQNSAPMSETTVKKELLEATALLQSTQEALQELQKECEFLRSEVMVPSATLSPCALRVAISDLSHLMSAFSQIYNTDFRSYCQRLPPKLSPSARVFQSVHQLLHVSNMVWSTGHYGCAAVHNLLI</sequence>
<feature type="coiled-coil region" evidence="1">
    <location>
        <begin position="194"/>
        <end position="221"/>
    </location>
</feature>
<dbReference type="GeneTree" id="ENSGT00390000003937"/>
<dbReference type="GO" id="GO:0051011">
    <property type="term" value="F:microtubule minus-end binding"/>
    <property type="evidence" value="ECO:0007669"/>
    <property type="project" value="TreeGrafter"/>
</dbReference>
<feature type="compositionally biased region" description="Polar residues" evidence="2">
    <location>
        <begin position="172"/>
        <end position="185"/>
    </location>
</feature>
<reference evidence="3" key="2">
    <citation type="submission" date="2025-08" db="UniProtKB">
        <authorList>
            <consortium name="Ensembl"/>
        </authorList>
    </citation>
    <scope>IDENTIFICATION</scope>
</reference>
<dbReference type="PANTHER" id="PTHR14352">
    <property type="entry name" value="HAUS AUGMIN-LIKE COMPLEX SUBUNIT 7"/>
    <property type="match status" value="1"/>
</dbReference>
<name>A0AAY4CSH2_9TELE</name>
<protein>
    <recommendedName>
        <fullName evidence="5">HAUS augmin-like complex, subunit 7</fullName>
    </recommendedName>
</protein>
<evidence type="ECO:0000256" key="1">
    <source>
        <dbReference type="SAM" id="Coils"/>
    </source>
</evidence>
<evidence type="ECO:0008006" key="5">
    <source>
        <dbReference type="Google" id="ProtNLM"/>
    </source>
</evidence>
<dbReference type="GO" id="GO:0070652">
    <property type="term" value="C:HAUS complex"/>
    <property type="evidence" value="ECO:0007669"/>
    <property type="project" value="TreeGrafter"/>
</dbReference>
<evidence type="ECO:0000256" key="2">
    <source>
        <dbReference type="SAM" id="MobiDB-lite"/>
    </source>
</evidence>